<proteinExistence type="predicted"/>
<accession>A0A3M3A1F1</accession>
<dbReference type="Proteomes" id="UP000282378">
    <property type="component" value="Unassembled WGS sequence"/>
</dbReference>
<organism evidence="1 2">
    <name type="scientific">Pseudomonas syringae pv. maculicola</name>
    <dbReference type="NCBI Taxonomy" id="59511"/>
    <lineage>
        <taxon>Bacteria</taxon>
        <taxon>Pseudomonadati</taxon>
        <taxon>Pseudomonadota</taxon>
        <taxon>Gammaproteobacteria</taxon>
        <taxon>Pseudomonadales</taxon>
        <taxon>Pseudomonadaceae</taxon>
        <taxon>Pseudomonas</taxon>
    </lineage>
</organism>
<name>A0A3M3A1F1_PSEYM</name>
<dbReference type="AlphaFoldDB" id="A0A3M3A1F1"/>
<evidence type="ECO:0000313" key="1">
    <source>
        <dbReference type="EMBL" id="RML93915.1"/>
    </source>
</evidence>
<feature type="non-terminal residue" evidence="1">
    <location>
        <position position="46"/>
    </location>
</feature>
<sequence>MNMTLGYAMDQDWGQHFDLDLFDEIESELGDIKTDTVSQWLESDSL</sequence>
<comment type="caution">
    <text evidence="1">The sequence shown here is derived from an EMBL/GenBank/DDBJ whole genome shotgun (WGS) entry which is preliminary data.</text>
</comment>
<evidence type="ECO:0000313" key="2">
    <source>
        <dbReference type="Proteomes" id="UP000282378"/>
    </source>
</evidence>
<gene>
    <name evidence="1" type="ORF">APX70_04983</name>
</gene>
<protein>
    <submittedName>
        <fullName evidence="1">Uncharacterized protein</fullName>
    </submittedName>
</protein>
<dbReference type="EMBL" id="RBNL01001042">
    <property type="protein sequence ID" value="RML93915.1"/>
    <property type="molecule type" value="Genomic_DNA"/>
</dbReference>
<reference evidence="1 2" key="1">
    <citation type="submission" date="2018-08" db="EMBL/GenBank/DDBJ databases">
        <title>Recombination of ecologically and evolutionarily significant loci maintains genetic cohesion in the Pseudomonas syringae species complex.</title>
        <authorList>
            <person name="Dillon M."/>
            <person name="Thakur S."/>
            <person name="Almeida R.N.D."/>
            <person name="Weir B.S."/>
            <person name="Guttman D.S."/>
        </authorList>
    </citation>
    <scope>NUCLEOTIDE SEQUENCE [LARGE SCALE GENOMIC DNA]</scope>
    <source>
        <strain evidence="1 2">88_10</strain>
    </source>
</reference>